<name>A0ABQ2DZJ1_9ACTN</name>
<reference evidence="3" key="1">
    <citation type="journal article" date="2019" name="Int. J. Syst. Evol. Microbiol.">
        <title>The Global Catalogue of Microorganisms (GCM) 10K type strain sequencing project: providing services to taxonomists for standard genome sequencing and annotation.</title>
        <authorList>
            <consortium name="The Broad Institute Genomics Platform"/>
            <consortium name="The Broad Institute Genome Sequencing Center for Infectious Disease"/>
            <person name="Wu L."/>
            <person name="Ma J."/>
        </authorList>
    </citation>
    <scope>NUCLEOTIDE SEQUENCE [LARGE SCALE GENOMIC DNA]</scope>
    <source>
        <strain evidence="3">CGMCC 4.7275</strain>
    </source>
</reference>
<dbReference type="RefSeq" id="WP_229700682.1">
    <property type="nucleotide sequence ID" value="NZ_BMMV01000003.1"/>
</dbReference>
<keyword evidence="1" id="KW-0812">Transmembrane</keyword>
<feature type="transmembrane region" description="Helical" evidence="1">
    <location>
        <begin position="66"/>
        <end position="87"/>
    </location>
</feature>
<evidence type="ECO:0008006" key="4">
    <source>
        <dbReference type="Google" id="ProtNLM"/>
    </source>
</evidence>
<evidence type="ECO:0000256" key="1">
    <source>
        <dbReference type="SAM" id="Phobius"/>
    </source>
</evidence>
<accession>A0ABQ2DZJ1</accession>
<gene>
    <name evidence="2" type="ORF">GCM10011583_12120</name>
</gene>
<sequence length="89" mass="8954">MTPVESGQIAVELEKMRGAVDTGLARVDGKLGVLVERGQHTEQRLSAAEAAAAALATRVTALERRVWTASGIAAALGAGGGILAAFIGA</sequence>
<keyword evidence="1" id="KW-0472">Membrane</keyword>
<keyword evidence="1" id="KW-1133">Transmembrane helix</keyword>
<organism evidence="2 3">
    <name type="scientific">Streptomyces camponoticapitis</name>
    <dbReference type="NCBI Taxonomy" id="1616125"/>
    <lineage>
        <taxon>Bacteria</taxon>
        <taxon>Bacillati</taxon>
        <taxon>Actinomycetota</taxon>
        <taxon>Actinomycetes</taxon>
        <taxon>Kitasatosporales</taxon>
        <taxon>Streptomycetaceae</taxon>
        <taxon>Streptomyces</taxon>
    </lineage>
</organism>
<comment type="caution">
    <text evidence="2">The sequence shown here is derived from an EMBL/GenBank/DDBJ whole genome shotgun (WGS) entry which is preliminary data.</text>
</comment>
<dbReference type="Proteomes" id="UP000660265">
    <property type="component" value="Unassembled WGS sequence"/>
</dbReference>
<evidence type="ECO:0000313" key="3">
    <source>
        <dbReference type="Proteomes" id="UP000660265"/>
    </source>
</evidence>
<keyword evidence="3" id="KW-1185">Reference proteome</keyword>
<dbReference type="EMBL" id="BMMV01000003">
    <property type="protein sequence ID" value="GGJ82131.1"/>
    <property type="molecule type" value="Genomic_DNA"/>
</dbReference>
<evidence type="ECO:0000313" key="2">
    <source>
        <dbReference type="EMBL" id="GGJ82131.1"/>
    </source>
</evidence>
<proteinExistence type="predicted"/>
<protein>
    <recommendedName>
        <fullName evidence="4">DUF3618 domain-containing protein</fullName>
    </recommendedName>
</protein>